<organism evidence="3 4">
    <name type="scientific">Mycena pura</name>
    <dbReference type="NCBI Taxonomy" id="153505"/>
    <lineage>
        <taxon>Eukaryota</taxon>
        <taxon>Fungi</taxon>
        <taxon>Dikarya</taxon>
        <taxon>Basidiomycota</taxon>
        <taxon>Agaricomycotina</taxon>
        <taxon>Agaricomycetes</taxon>
        <taxon>Agaricomycetidae</taxon>
        <taxon>Agaricales</taxon>
        <taxon>Marasmiineae</taxon>
        <taxon>Mycenaceae</taxon>
        <taxon>Mycena</taxon>
    </lineage>
</organism>
<name>A0AAD6VK02_9AGAR</name>
<dbReference type="Proteomes" id="UP001219525">
    <property type="component" value="Unassembled WGS sequence"/>
</dbReference>
<feature type="transmembrane region" description="Helical" evidence="1">
    <location>
        <begin position="121"/>
        <end position="154"/>
    </location>
</feature>
<feature type="transmembrane region" description="Helical" evidence="1">
    <location>
        <begin position="232"/>
        <end position="253"/>
    </location>
</feature>
<dbReference type="PANTHER" id="PTHR40465">
    <property type="entry name" value="CHROMOSOME 1, WHOLE GENOME SHOTGUN SEQUENCE"/>
    <property type="match status" value="1"/>
</dbReference>
<evidence type="ECO:0000256" key="1">
    <source>
        <dbReference type="SAM" id="Phobius"/>
    </source>
</evidence>
<feature type="transmembrane region" description="Helical" evidence="1">
    <location>
        <begin position="51"/>
        <end position="71"/>
    </location>
</feature>
<evidence type="ECO:0000313" key="3">
    <source>
        <dbReference type="EMBL" id="KAJ7215058.1"/>
    </source>
</evidence>
<comment type="caution">
    <text evidence="3">The sequence shown here is derived from an EMBL/GenBank/DDBJ whole genome shotgun (WGS) entry which is preliminary data.</text>
</comment>
<dbReference type="PANTHER" id="PTHR40465:SF1">
    <property type="entry name" value="DUF6534 DOMAIN-CONTAINING PROTEIN"/>
    <property type="match status" value="1"/>
</dbReference>
<keyword evidence="1" id="KW-0812">Transmembrane</keyword>
<evidence type="ECO:0000259" key="2">
    <source>
        <dbReference type="Pfam" id="PF20152"/>
    </source>
</evidence>
<proteinExistence type="predicted"/>
<feature type="transmembrane region" description="Helical" evidence="1">
    <location>
        <begin position="91"/>
        <end position="112"/>
    </location>
</feature>
<feature type="domain" description="DUF6534" evidence="2">
    <location>
        <begin position="171"/>
        <end position="258"/>
    </location>
</feature>
<dbReference type="EMBL" id="JARJCW010000018">
    <property type="protein sequence ID" value="KAJ7215058.1"/>
    <property type="molecule type" value="Genomic_DNA"/>
</dbReference>
<feature type="transmembrane region" description="Helical" evidence="1">
    <location>
        <begin position="15"/>
        <end position="39"/>
    </location>
</feature>
<dbReference type="InterPro" id="IPR045339">
    <property type="entry name" value="DUF6534"/>
</dbReference>
<feature type="transmembrane region" description="Helical" evidence="1">
    <location>
        <begin position="160"/>
        <end position="184"/>
    </location>
</feature>
<accession>A0AAD6VK02</accession>
<dbReference type="AlphaFoldDB" id="A0AAD6VK02"/>
<protein>
    <recommendedName>
        <fullName evidence="2">DUF6534 domain-containing protein</fullName>
    </recommendedName>
</protein>
<keyword evidence="1" id="KW-0472">Membrane</keyword>
<keyword evidence="4" id="KW-1185">Reference proteome</keyword>
<gene>
    <name evidence="3" type="ORF">GGX14DRAFT_518659</name>
</gene>
<evidence type="ECO:0000313" key="4">
    <source>
        <dbReference type="Proteomes" id="UP001219525"/>
    </source>
</evidence>
<keyword evidence="1" id="KW-1133">Transmembrane helix</keyword>
<dbReference type="Pfam" id="PF20152">
    <property type="entry name" value="DUF6534"/>
    <property type="match status" value="1"/>
</dbReference>
<feature type="transmembrane region" description="Helical" evidence="1">
    <location>
        <begin position="204"/>
        <end position="226"/>
    </location>
</feature>
<sequence length="312" mass="35085">MSSAPAIPPLDNTLGAVLIGAVLGTFLFGIATLQAFNYYRRYPDDSTRLKTMVACIWLIELGHSIVTWTALYQITVTFYGQEEHIFDPPHALPFTLLFSAMMNLVVQTYFALRIRTLSKRWFITAICSALTISRAGFNVVMFIEFIASSGFAIFQNKLRWLMLCVSTIGPAVDVIIATSLCYYLWNIKSNVSPFQHTRRMIDTLILWSLETTSITCAAGVMQLVLFLSLNNLVWITFFLLQPKLFSNSILAHLNGRKRFRNGNALTMSDHTDSRGRADRSVGVVIQMHTMTDAVRDPGFYPSEKRIPTADSA</sequence>
<reference evidence="3" key="1">
    <citation type="submission" date="2023-03" db="EMBL/GenBank/DDBJ databases">
        <title>Massive genome expansion in bonnet fungi (Mycena s.s.) driven by repeated elements and novel gene families across ecological guilds.</title>
        <authorList>
            <consortium name="Lawrence Berkeley National Laboratory"/>
            <person name="Harder C.B."/>
            <person name="Miyauchi S."/>
            <person name="Viragh M."/>
            <person name="Kuo A."/>
            <person name="Thoen E."/>
            <person name="Andreopoulos B."/>
            <person name="Lu D."/>
            <person name="Skrede I."/>
            <person name="Drula E."/>
            <person name="Henrissat B."/>
            <person name="Morin E."/>
            <person name="Kohler A."/>
            <person name="Barry K."/>
            <person name="LaButti K."/>
            <person name="Morin E."/>
            <person name="Salamov A."/>
            <person name="Lipzen A."/>
            <person name="Mereny Z."/>
            <person name="Hegedus B."/>
            <person name="Baldrian P."/>
            <person name="Stursova M."/>
            <person name="Weitz H."/>
            <person name="Taylor A."/>
            <person name="Grigoriev I.V."/>
            <person name="Nagy L.G."/>
            <person name="Martin F."/>
            <person name="Kauserud H."/>
        </authorList>
    </citation>
    <scope>NUCLEOTIDE SEQUENCE</scope>
    <source>
        <strain evidence="3">9144</strain>
    </source>
</reference>